<keyword evidence="5" id="KW-1185">Reference proteome</keyword>
<sequence>MSPRVGLDDARIMQAAASIANETGLQSVTLATLAKQLNVRPPSLYNHVNGLPEIRNKLTLLGLQGLQAVMHEAVSKQKQPESGAIPALAIAYAKYAIEHPGLYEATININAREHSEEIQQKAAELVDLVSNGLRPFLPSADEADLIHAVRGFRSLLHGYTSLILSGGFNMAVDRDESFLYMIRAYMAGIQRQSVL</sequence>
<dbReference type="RefSeq" id="WP_191202662.1">
    <property type="nucleotide sequence ID" value="NZ_JACXZA010000001.1"/>
</dbReference>
<dbReference type="EMBL" id="JACXZA010000001">
    <property type="protein sequence ID" value="MBD3918471.1"/>
    <property type="molecule type" value="Genomic_DNA"/>
</dbReference>
<evidence type="ECO:0000256" key="1">
    <source>
        <dbReference type="ARBA" id="ARBA00023015"/>
    </source>
</evidence>
<reference evidence="4 5" key="1">
    <citation type="submission" date="2020-09" db="EMBL/GenBank/DDBJ databases">
        <title>Paenibacillus sp. strain PR3 16S rRNA gene Genome sequencing and assembly.</title>
        <authorList>
            <person name="Kim J."/>
        </authorList>
    </citation>
    <scope>NUCLEOTIDE SEQUENCE [LARGE SCALE GENOMIC DNA]</scope>
    <source>
        <strain evidence="4 5">PR3</strain>
    </source>
</reference>
<dbReference type="InterPro" id="IPR009057">
    <property type="entry name" value="Homeodomain-like_sf"/>
</dbReference>
<evidence type="ECO:0000259" key="3">
    <source>
        <dbReference type="Pfam" id="PF13305"/>
    </source>
</evidence>
<dbReference type="Gene3D" id="1.10.357.10">
    <property type="entry name" value="Tetracycline Repressor, domain 2"/>
    <property type="match status" value="1"/>
</dbReference>
<evidence type="ECO:0000313" key="4">
    <source>
        <dbReference type="EMBL" id="MBD3918471.1"/>
    </source>
</evidence>
<dbReference type="Gene3D" id="1.10.10.60">
    <property type="entry name" value="Homeodomain-like"/>
    <property type="match status" value="1"/>
</dbReference>
<protein>
    <submittedName>
        <fullName evidence="4">WHG domain-containing protein</fullName>
    </submittedName>
</protein>
<dbReference type="Pfam" id="PF13305">
    <property type="entry name" value="TetR_C_33"/>
    <property type="match status" value="1"/>
</dbReference>
<comment type="caution">
    <text evidence="4">The sequence shown here is derived from an EMBL/GenBank/DDBJ whole genome shotgun (WGS) entry which is preliminary data.</text>
</comment>
<keyword evidence="2" id="KW-0804">Transcription</keyword>
<evidence type="ECO:0000313" key="5">
    <source>
        <dbReference type="Proteomes" id="UP000609346"/>
    </source>
</evidence>
<dbReference type="SUPFAM" id="SSF48498">
    <property type="entry name" value="Tetracyclin repressor-like, C-terminal domain"/>
    <property type="match status" value="1"/>
</dbReference>
<evidence type="ECO:0000256" key="2">
    <source>
        <dbReference type="ARBA" id="ARBA00023163"/>
    </source>
</evidence>
<dbReference type="Proteomes" id="UP000609346">
    <property type="component" value="Unassembled WGS sequence"/>
</dbReference>
<organism evidence="4 5">
    <name type="scientific">Paenibacillus terricola</name>
    <dbReference type="NCBI Taxonomy" id="2763503"/>
    <lineage>
        <taxon>Bacteria</taxon>
        <taxon>Bacillati</taxon>
        <taxon>Bacillota</taxon>
        <taxon>Bacilli</taxon>
        <taxon>Bacillales</taxon>
        <taxon>Paenibacillaceae</taxon>
        <taxon>Paenibacillus</taxon>
    </lineage>
</organism>
<dbReference type="SUPFAM" id="SSF46689">
    <property type="entry name" value="Homeodomain-like"/>
    <property type="match status" value="1"/>
</dbReference>
<name>A0ABR8MTR5_9BACL</name>
<accession>A0ABR8MTR5</accession>
<dbReference type="InterPro" id="IPR036271">
    <property type="entry name" value="Tet_transcr_reg_TetR-rel_C_sf"/>
</dbReference>
<gene>
    <name evidence="4" type="ORF">H8B09_06870</name>
</gene>
<dbReference type="InterPro" id="IPR025996">
    <property type="entry name" value="MT1864/Rv1816-like_C"/>
</dbReference>
<keyword evidence="1" id="KW-0805">Transcription regulation</keyword>
<feature type="domain" description="HTH-type transcriptional regulator MT1864/Rv1816-like C-terminal" evidence="3">
    <location>
        <begin position="87"/>
        <end position="184"/>
    </location>
</feature>
<proteinExistence type="predicted"/>